<keyword evidence="2" id="KW-0862">Zinc</keyword>
<feature type="compositionally biased region" description="Basic residues" evidence="3">
    <location>
        <begin position="166"/>
        <end position="176"/>
    </location>
</feature>
<feature type="domain" description="CCHC-type" evidence="4">
    <location>
        <begin position="5"/>
        <end position="18"/>
    </location>
</feature>
<feature type="region of interest" description="Disordered" evidence="3">
    <location>
        <begin position="88"/>
        <end position="216"/>
    </location>
</feature>
<dbReference type="GO" id="GO:0009739">
    <property type="term" value="P:response to gibberellin"/>
    <property type="evidence" value="ECO:0007669"/>
    <property type="project" value="TreeGrafter"/>
</dbReference>
<dbReference type="PANTHER" id="PTHR44191:SF64">
    <property type="entry name" value="TRANSCRIPTION FACTOR MYB1R1"/>
    <property type="match status" value="1"/>
</dbReference>
<evidence type="ECO:0000256" key="1">
    <source>
        <dbReference type="ARBA" id="ARBA00023125"/>
    </source>
</evidence>
<keyword evidence="2" id="KW-0479">Metal-binding</keyword>
<keyword evidence="2" id="KW-0863">Zinc-finger</keyword>
<keyword evidence="1" id="KW-0238">DNA-binding</keyword>
<feature type="compositionally biased region" description="Polar residues" evidence="3">
    <location>
        <begin position="153"/>
        <end position="164"/>
    </location>
</feature>
<evidence type="ECO:0000256" key="3">
    <source>
        <dbReference type="SAM" id="MobiDB-lite"/>
    </source>
</evidence>
<accession>A0AAV0HMT2</accession>
<gene>
    <name evidence="5" type="ORF">LITE_LOCUS5159</name>
</gene>
<dbReference type="InterPro" id="IPR052245">
    <property type="entry name" value="Plant_Stress_Dev_TF"/>
</dbReference>
<dbReference type="GO" id="GO:0008270">
    <property type="term" value="F:zinc ion binding"/>
    <property type="evidence" value="ECO:0007669"/>
    <property type="project" value="UniProtKB-KW"/>
</dbReference>
<comment type="caution">
    <text evidence="5">The sequence shown here is derived from an EMBL/GenBank/DDBJ whole genome shotgun (WGS) entry which is preliminary data.</text>
</comment>
<dbReference type="GO" id="GO:0006355">
    <property type="term" value="P:regulation of DNA-templated transcription"/>
    <property type="evidence" value="ECO:0007669"/>
    <property type="project" value="UniProtKB-ARBA"/>
</dbReference>
<name>A0AAV0HMT2_9ROSI</name>
<protein>
    <recommendedName>
        <fullName evidence="4">CCHC-type domain-containing protein</fullName>
    </recommendedName>
</protein>
<evidence type="ECO:0000313" key="6">
    <source>
        <dbReference type="Proteomes" id="UP001154282"/>
    </source>
</evidence>
<reference evidence="5" key="1">
    <citation type="submission" date="2022-08" db="EMBL/GenBank/DDBJ databases">
        <authorList>
            <person name="Gutierrez-Valencia J."/>
        </authorList>
    </citation>
    <scope>NUCLEOTIDE SEQUENCE</scope>
</reference>
<sequence>MSRSCSHCGNNGHNSRTCHGDTADTTVNSGDGGGGTAGEGGIMLFGVRVTAGRNSFRKSVSMNNLSQYDQGNQDPFVADAVASGYESDDVVHASGRSRERKRGGAVDRGGTQVVSGGVAESRERRLERDFQEFRQDQDADAGGQSRSEVLPPQEQSQSPATPLQSLRHHYRQHFRRQFYDGSGRPAEIAESRNGGGSGGSDEDQQPAAAGEASTSS</sequence>
<proteinExistence type="predicted"/>
<dbReference type="GO" id="GO:0003677">
    <property type="term" value="F:DNA binding"/>
    <property type="evidence" value="ECO:0007669"/>
    <property type="project" value="UniProtKB-KW"/>
</dbReference>
<evidence type="ECO:0000259" key="4">
    <source>
        <dbReference type="PROSITE" id="PS50158"/>
    </source>
</evidence>
<feature type="region of interest" description="Disordered" evidence="3">
    <location>
        <begin position="1"/>
        <end position="24"/>
    </location>
</feature>
<dbReference type="PROSITE" id="PS50158">
    <property type="entry name" value="ZF_CCHC"/>
    <property type="match status" value="1"/>
</dbReference>
<dbReference type="PANTHER" id="PTHR44191">
    <property type="entry name" value="TRANSCRIPTION FACTOR KUA1"/>
    <property type="match status" value="1"/>
</dbReference>
<dbReference type="EMBL" id="CAMGYJ010000002">
    <property type="protein sequence ID" value="CAI0386579.1"/>
    <property type="molecule type" value="Genomic_DNA"/>
</dbReference>
<dbReference type="AlphaFoldDB" id="A0AAV0HMT2"/>
<dbReference type="Proteomes" id="UP001154282">
    <property type="component" value="Unassembled WGS sequence"/>
</dbReference>
<dbReference type="InterPro" id="IPR001878">
    <property type="entry name" value="Znf_CCHC"/>
</dbReference>
<organism evidence="5 6">
    <name type="scientific">Linum tenue</name>
    <dbReference type="NCBI Taxonomy" id="586396"/>
    <lineage>
        <taxon>Eukaryota</taxon>
        <taxon>Viridiplantae</taxon>
        <taxon>Streptophyta</taxon>
        <taxon>Embryophyta</taxon>
        <taxon>Tracheophyta</taxon>
        <taxon>Spermatophyta</taxon>
        <taxon>Magnoliopsida</taxon>
        <taxon>eudicotyledons</taxon>
        <taxon>Gunneridae</taxon>
        <taxon>Pentapetalae</taxon>
        <taxon>rosids</taxon>
        <taxon>fabids</taxon>
        <taxon>Malpighiales</taxon>
        <taxon>Linaceae</taxon>
        <taxon>Linum</taxon>
    </lineage>
</organism>
<dbReference type="GO" id="GO:0009723">
    <property type="term" value="P:response to ethylene"/>
    <property type="evidence" value="ECO:0007669"/>
    <property type="project" value="TreeGrafter"/>
</dbReference>
<feature type="compositionally biased region" description="Basic and acidic residues" evidence="3">
    <location>
        <begin position="120"/>
        <end position="137"/>
    </location>
</feature>
<evidence type="ECO:0000256" key="2">
    <source>
        <dbReference type="PROSITE-ProRule" id="PRU00047"/>
    </source>
</evidence>
<evidence type="ECO:0000313" key="5">
    <source>
        <dbReference type="EMBL" id="CAI0386579.1"/>
    </source>
</evidence>
<keyword evidence="6" id="KW-1185">Reference proteome</keyword>